<feature type="coiled-coil region" evidence="1">
    <location>
        <begin position="141"/>
        <end position="175"/>
    </location>
</feature>
<sequence length="196" mass="21745">MPVHQIRNFTANFPKLLTVEKCRLLVTLLTQLLHGEDTVSLNSAAMCTSVCPVSLLAGCSYRTFDPEVHCEIPRREEYVVALHTQLFHGVNTVSHNSAAMCTSVCPVSLLAVVVVAFVVHPAPAVCQCTTGHCHDDGDNDVSVLTAMVSRLQDTMEQIQQQLMEQQKQFTKLSDTLENQKECMYSLCSTIVVKHKR</sequence>
<gene>
    <name evidence="2" type="ORF">NP493_1034g00040</name>
</gene>
<comment type="caution">
    <text evidence="2">The sequence shown here is derived from an EMBL/GenBank/DDBJ whole genome shotgun (WGS) entry which is preliminary data.</text>
</comment>
<proteinExistence type="predicted"/>
<protein>
    <submittedName>
        <fullName evidence="2">Uncharacterized protein</fullName>
    </submittedName>
</protein>
<keyword evidence="1" id="KW-0175">Coiled coil</keyword>
<evidence type="ECO:0000313" key="3">
    <source>
        <dbReference type="Proteomes" id="UP001209878"/>
    </source>
</evidence>
<dbReference type="EMBL" id="JAODUO010001033">
    <property type="protein sequence ID" value="KAK2171726.1"/>
    <property type="molecule type" value="Genomic_DNA"/>
</dbReference>
<evidence type="ECO:0000256" key="1">
    <source>
        <dbReference type="SAM" id="Coils"/>
    </source>
</evidence>
<accession>A0AAD9KID0</accession>
<evidence type="ECO:0000313" key="2">
    <source>
        <dbReference type="EMBL" id="KAK2171726.1"/>
    </source>
</evidence>
<keyword evidence="3" id="KW-1185">Reference proteome</keyword>
<dbReference type="Proteomes" id="UP001209878">
    <property type="component" value="Unassembled WGS sequence"/>
</dbReference>
<organism evidence="2 3">
    <name type="scientific">Ridgeia piscesae</name>
    <name type="common">Tubeworm</name>
    <dbReference type="NCBI Taxonomy" id="27915"/>
    <lineage>
        <taxon>Eukaryota</taxon>
        <taxon>Metazoa</taxon>
        <taxon>Spiralia</taxon>
        <taxon>Lophotrochozoa</taxon>
        <taxon>Annelida</taxon>
        <taxon>Polychaeta</taxon>
        <taxon>Sedentaria</taxon>
        <taxon>Canalipalpata</taxon>
        <taxon>Sabellida</taxon>
        <taxon>Siboglinidae</taxon>
        <taxon>Ridgeia</taxon>
    </lineage>
</organism>
<dbReference type="AlphaFoldDB" id="A0AAD9KID0"/>
<reference evidence="2" key="1">
    <citation type="journal article" date="2023" name="Mol. Biol. Evol.">
        <title>Third-Generation Sequencing Reveals the Adaptive Role of the Epigenome in Three Deep-Sea Polychaetes.</title>
        <authorList>
            <person name="Perez M."/>
            <person name="Aroh O."/>
            <person name="Sun Y."/>
            <person name="Lan Y."/>
            <person name="Juniper S.K."/>
            <person name="Young C.R."/>
            <person name="Angers B."/>
            <person name="Qian P.Y."/>
        </authorList>
    </citation>
    <scope>NUCLEOTIDE SEQUENCE</scope>
    <source>
        <strain evidence="2">R07B-5</strain>
    </source>
</reference>
<name>A0AAD9KID0_RIDPI</name>